<dbReference type="STRING" id="1111454.HMPREF1250_0596"/>
<gene>
    <name evidence="1" type="ORF">HMPREF1250_0596</name>
</gene>
<evidence type="ECO:0000313" key="2">
    <source>
        <dbReference type="Proteomes" id="UP000017090"/>
    </source>
</evidence>
<dbReference type="PATRIC" id="fig|1111454.3.peg.686"/>
<sequence length="47" mass="5340">MTPEFRPFLACGVCFAIGGQLTLHGRDYYNFKKYLFSSADSIGDRFV</sequence>
<protein>
    <submittedName>
        <fullName evidence="1">Uncharacterized protein</fullName>
    </submittedName>
</protein>
<dbReference type="Proteomes" id="UP000017090">
    <property type="component" value="Unassembled WGS sequence"/>
</dbReference>
<organism evidence="1 2">
    <name type="scientific">Megasphaera vaginalis</name>
    <name type="common">ex Srinivasan et al. 2021</name>
    <dbReference type="NCBI Taxonomy" id="1111454"/>
    <lineage>
        <taxon>Bacteria</taxon>
        <taxon>Bacillati</taxon>
        <taxon>Bacillota</taxon>
        <taxon>Negativicutes</taxon>
        <taxon>Veillonellales</taxon>
        <taxon>Veillonellaceae</taxon>
        <taxon>Megasphaera</taxon>
    </lineage>
</organism>
<keyword evidence="2" id="KW-1185">Reference proteome</keyword>
<dbReference type="EMBL" id="AWXA01000011">
    <property type="protein sequence ID" value="ERT61049.1"/>
    <property type="molecule type" value="Genomic_DNA"/>
</dbReference>
<accession>U7UQ69</accession>
<comment type="caution">
    <text evidence="1">The sequence shown here is derived from an EMBL/GenBank/DDBJ whole genome shotgun (WGS) entry which is preliminary data.</text>
</comment>
<reference evidence="1 2" key="1">
    <citation type="submission" date="2013-09" db="EMBL/GenBank/DDBJ databases">
        <authorList>
            <person name="Durkin A.S."/>
            <person name="Haft D.R."/>
            <person name="McCorrison J."/>
            <person name="Torralba M."/>
            <person name="Gillis M."/>
            <person name="Haft D.H."/>
            <person name="Methe B."/>
            <person name="Sutton G."/>
            <person name="Nelson K.E."/>
        </authorList>
    </citation>
    <scope>NUCLEOTIDE SEQUENCE [LARGE SCALE GENOMIC DNA]</scope>
    <source>
        <strain evidence="1 2">BV3C16-1</strain>
    </source>
</reference>
<proteinExistence type="predicted"/>
<dbReference type="AlphaFoldDB" id="U7UQ69"/>
<name>U7UQ69_9FIRM</name>
<evidence type="ECO:0000313" key="1">
    <source>
        <dbReference type="EMBL" id="ERT61049.1"/>
    </source>
</evidence>